<protein>
    <submittedName>
        <fullName evidence="1">Pilus assembly protein PilZ</fullName>
    </submittedName>
</protein>
<organism evidence="1 2">
    <name type="scientific">Antarctobacter heliothermus</name>
    <dbReference type="NCBI Taxonomy" id="74033"/>
    <lineage>
        <taxon>Bacteria</taxon>
        <taxon>Pseudomonadati</taxon>
        <taxon>Pseudomonadota</taxon>
        <taxon>Alphaproteobacteria</taxon>
        <taxon>Rhodobacterales</taxon>
        <taxon>Roseobacteraceae</taxon>
        <taxon>Antarctobacter</taxon>
    </lineage>
</organism>
<accession>A0A222E5L5</accession>
<dbReference type="KEGG" id="aht:ANTHELSMS3_02831"/>
<dbReference type="AlphaFoldDB" id="A0A222E5L5"/>
<keyword evidence="2" id="KW-1185">Reference proteome</keyword>
<dbReference type="Gene3D" id="2.30.30.830">
    <property type="match status" value="1"/>
</dbReference>
<name>A0A222E5L5_9RHOB</name>
<dbReference type="OrthoDB" id="7862575at2"/>
<dbReference type="Proteomes" id="UP000203589">
    <property type="component" value="Chromosome"/>
</dbReference>
<dbReference type="EMBL" id="CP022540">
    <property type="protein sequence ID" value="ASP21486.1"/>
    <property type="molecule type" value="Genomic_DNA"/>
</dbReference>
<proteinExistence type="predicted"/>
<gene>
    <name evidence="1" type="ORF">ANTHELSMS3_02831</name>
</gene>
<sequence length="88" mass="9238">MAQETPTPEAVISAATRPATADLTGLILLGTFGSGDAPKALVRTSRGKVQMLKIGDQIGRDPVIAIEDGRLALAQKGETRWLTQPVAQ</sequence>
<evidence type="ECO:0000313" key="2">
    <source>
        <dbReference type="Proteomes" id="UP000203589"/>
    </source>
</evidence>
<reference evidence="1 2" key="1">
    <citation type="submission" date="2017-07" db="EMBL/GenBank/DDBJ databases">
        <title>Genome Sequence of Antarctobacter heliothermus Strain SMS3 Isolated from a culture of the Diatom Skeletonema marinoi.</title>
        <authorList>
            <person name="Topel M."/>
            <person name="Pinder M.I.M."/>
            <person name="Johansson O.N."/>
            <person name="Kourtchenko O."/>
            <person name="Godhe A."/>
            <person name="Clarke A.K."/>
        </authorList>
    </citation>
    <scope>NUCLEOTIDE SEQUENCE [LARGE SCALE GENOMIC DNA]</scope>
    <source>
        <strain evidence="1 2">SMS3</strain>
    </source>
</reference>
<evidence type="ECO:0000313" key="1">
    <source>
        <dbReference type="EMBL" id="ASP21486.1"/>
    </source>
</evidence>
<dbReference type="RefSeq" id="WP_094035394.1">
    <property type="nucleotide sequence ID" value="NZ_CP022540.1"/>
</dbReference>